<gene>
    <name evidence="6" type="ORF">nbrc107697_16530</name>
</gene>
<evidence type="ECO:0000313" key="6">
    <source>
        <dbReference type="EMBL" id="GED97614.1"/>
    </source>
</evidence>
<comment type="caution">
    <text evidence="6">The sequence shown here is derived from an EMBL/GenBank/DDBJ whole genome shotgun (WGS) entry which is preliminary data.</text>
</comment>
<organism evidence="6 7">
    <name type="scientific">Gordonia crocea</name>
    <dbReference type="NCBI Taxonomy" id="589162"/>
    <lineage>
        <taxon>Bacteria</taxon>
        <taxon>Bacillati</taxon>
        <taxon>Actinomycetota</taxon>
        <taxon>Actinomycetes</taxon>
        <taxon>Mycobacteriales</taxon>
        <taxon>Gordoniaceae</taxon>
        <taxon>Gordonia</taxon>
    </lineage>
</organism>
<dbReference type="GO" id="GO:0000976">
    <property type="term" value="F:transcription cis-regulatory region binding"/>
    <property type="evidence" value="ECO:0007669"/>
    <property type="project" value="TreeGrafter"/>
</dbReference>
<keyword evidence="2 4" id="KW-0238">DNA-binding</keyword>
<dbReference type="PROSITE" id="PS50977">
    <property type="entry name" value="HTH_TETR_2"/>
    <property type="match status" value="1"/>
</dbReference>
<feature type="domain" description="HTH tetR-type" evidence="5">
    <location>
        <begin position="8"/>
        <end position="68"/>
    </location>
</feature>
<feature type="DNA-binding region" description="H-T-H motif" evidence="4">
    <location>
        <begin position="31"/>
        <end position="50"/>
    </location>
</feature>
<accession>A0A7I9UWN4</accession>
<dbReference type="InterPro" id="IPR009057">
    <property type="entry name" value="Homeodomain-like_sf"/>
</dbReference>
<reference evidence="7" key="1">
    <citation type="submission" date="2019-06" db="EMBL/GenBank/DDBJ databases">
        <title>Gordonia isolated from sludge of a wastewater treatment plant.</title>
        <authorList>
            <person name="Tamura T."/>
            <person name="Aoyama K."/>
            <person name="Kang Y."/>
            <person name="Saito S."/>
            <person name="Akiyama N."/>
            <person name="Yazawa K."/>
            <person name="Gonoi T."/>
            <person name="Mikami Y."/>
        </authorList>
    </citation>
    <scope>NUCLEOTIDE SEQUENCE [LARGE SCALE GENOMIC DNA]</scope>
    <source>
        <strain evidence="7">NBRC 107697</strain>
    </source>
</reference>
<evidence type="ECO:0000256" key="2">
    <source>
        <dbReference type="ARBA" id="ARBA00023125"/>
    </source>
</evidence>
<evidence type="ECO:0000256" key="4">
    <source>
        <dbReference type="PROSITE-ProRule" id="PRU00335"/>
    </source>
</evidence>
<sequence>MVIDNGDVRSRGKIIDATLELIAEDGFEGVTIAAAAHRAGVSRQTVHSIFGNRETMVSEAMAHLTRTTTDDLRAVIAQTEDPVEFVIELIAAGVGFARTTPAIAALVGVGGGNPLFDPGALDRAKPVTLEFLGPVADRFTEIDEVAAVATHLSLTLFLFGDADQTTDDLREFLRRWLSPALSQLVRG</sequence>
<keyword evidence="1" id="KW-0805">Transcription regulation</keyword>
<protein>
    <submittedName>
        <fullName evidence="6">TetR family transcriptional regulator</fullName>
    </submittedName>
</protein>
<evidence type="ECO:0000256" key="1">
    <source>
        <dbReference type="ARBA" id="ARBA00023015"/>
    </source>
</evidence>
<evidence type="ECO:0000256" key="3">
    <source>
        <dbReference type="ARBA" id="ARBA00023163"/>
    </source>
</evidence>
<name>A0A7I9UWN4_9ACTN</name>
<dbReference type="Gene3D" id="1.10.357.10">
    <property type="entry name" value="Tetracycline Repressor, domain 2"/>
    <property type="match status" value="1"/>
</dbReference>
<dbReference type="PRINTS" id="PR00455">
    <property type="entry name" value="HTHTETR"/>
</dbReference>
<dbReference type="PANTHER" id="PTHR30055:SF234">
    <property type="entry name" value="HTH-TYPE TRANSCRIPTIONAL REGULATOR BETI"/>
    <property type="match status" value="1"/>
</dbReference>
<dbReference type="PANTHER" id="PTHR30055">
    <property type="entry name" value="HTH-TYPE TRANSCRIPTIONAL REGULATOR RUTR"/>
    <property type="match status" value="1"/>
</dbReference>
<dbReference type="Pfam" id="PF00440">
    <property type="entry name" value="TetR_N"/>
    <property type="match status" value="1"/>
</dbReference>
<keyword evidence="7" id="KW-1185">Reference proteome</keyword>
<dbReference type="SUPFAM" id="SSF46689">
    <property type="entry name" value="Homeodomain-like"/>
    <property type="match status" value="1"/>
</dbReference>
<dbReference type="EMBL" id="BJOU01000001">
    <property type="protein sequence ID" value="GED97614.1"/>
    <property type="molecule type" value="Genomic_DNA"/>
</dbReference>
<evidence type="ECO:0000259" key="5">
    <source>
        <dbReference type="PROSITE" id="PS50977"/>
    </source>
</evidence>
<dbReference type="AlphaFoldDB" id="A0A7I9UWN4"/>
<proteinExistence type="predicted"/>
<dbReference type="Proteomes" id="UP000444980">
    <property type="component" value="Unassembled WGS sequence"/>
</dbReference>
<dbReference type="InterPro" id="IPR001647">
    <property type="entry name" value="HTH_TetR"/>
</dbReference>
<evidence type="ECO:0000313" key="7">
    <source>
        <dbReference type="Proteomes" id="UP000444980"/>
    </source>
</evidence>
<keyword evidence="3" id="KW-0804">Transcription</keyword>
<dbReference type="GO" id="GO:0003700">
    <property type="term" value="F:DNA-binding transcription factor activity"/>
    <property type="evidence" value="ECO:0007669"/>
    <property type="project" value="TreeGrafter"/>
</dbReference>
<dbReference type="InterPro" id="IPR050109">
    <property type="entry name" value="HTH-type_TetR-like_transc_reg"/>
</dbReference>